<protein>
    <submittedName>
        <fullName evidence="1">Uncharacterized protein</fullName>
    </submittedName>
</protein>
<gene>
    <name evidence="1" type="ORF">GPAL_1259</name>
</gene>
<dbReference type="AlphaFoldDB" id="K6ZCQ2"/>
<evidence type="ECO:0000313" key="1">
    <source>
        <dbReference type="EMBL" id="GAC28132.1"/>
    </source>
</evidence>
<sequence>MADRRRGLFLEAVERVNVRLITLCGEPCYPDIDADGGG</sequence>
<reference evidence="2" key="1">
    <citation type="journal article" date="2014" name="Environ. Microbiol.">
        <title>Comparative genomics of the marine bacterial genus Glaciecola reveals the high degree of genomic diversity and genomic characteristic for cold adaptation.</title>
        <authorList>
            <person name="Qin Q.L."/>
            <person name="Xie B.B."/>
            <person name="Yu Y."/>
            <person name="Shu Y.L."/>
            <person name="Rong J.C."/>
            <person name="Zhang Y.J."/>
            <person name="Zhao D.L."/>
            <person name="Chen X.L."/>
            <person name="Zhang X.Y."/>
            <person name="Chen B."/>
            <person name="Zhou B.C."/>
            <person name="Zhang Y.Z."/>
        </authorList>
    </citation>
    <scope>NUCLEOTIDE SEQUENCE [LARGE SCALE GENOMIC DNA]</scope>
    <source>
        <strain evidence="2">ACAM 615</strain>
    </source>
</reference>
<proteinExistence type="predicted"/>
<organism evidence="1 2">
    <name type="scientific">Brumicola pallidula DSM 14239 = ACAM 615</name>
    <dbReference type="NCBI Taxonomy" id="1121922"/>
    <lineage>
        <taxon>Bacteria</taxon>
        <taxon>Pseudomonadati</taxon>
        <taxon>Pseudomonadota</taxon>
        <taxon>Gammaproteobacteria</taxon>
        <taxon>Alteromonadales</taxon>
        <taxon>Alteromonadaceae</taxon>
        <taxon>Brumicola</taxon>
    </lineage>
</organism>
<keyword evidence="2" id="KW-1185">Reference proteome</keyword>
<dbReference type="EMBL" id="BAEQ01000023">
    <property type="protein sequence ID" value="GAC28132.1"/>
    <property type="molecule type" value="Genomic_DNA"/>
</dbReference>
<dbReference type="Proteomes" id="UP000006251">
    <property type="component" value="Unassembled WGS sequence"/>
</dbReference>
<evidence type="ECO:0000313" key="2">
    <source>
        <dbReference type="Proteomes" id="UP000006251"/>
    </source>
</evidence>
<comment type="caution">
    <text evidence="1">The sequence shown here is derived from an EMBL/GenBank/DDBJ whole genome shotgun (WGS) entry which is preliminary data.</text>
</comment>
<name>K6ZCQ2_9ALTE</name>
<accession>K6ZCQ2</accession>